<dbReference type="Proteomes" id="UP001221208">
    <property type="component" value="Unassembled WGS sequence"/>
</dbReference>
<gene>
    <name evidence="3" type="ORF">OIK44_11185</name>
</gene>
<feature type="transmembrane region" description="Helical" evidence="1">
    <location>
        <begin position="222"/>
        <end position="245"/>
    </location>
</feature>
<feature type="domain" description="VanZ-like" evidence="2">
    <location>
        <begin position="23"/>
        <end position="137"/>
    </location>
</feature>
<name>A0ABT5JZK6_9BURK</name>
<keyword evidence="1" id="KW-0812">Transmembrane</keyword>
<dbReference type="EMBL" id="JAQQXR010000003">
    <property type="protein sequence ID" value="MDC8758154.1"/>
    <property type="molecule type" value="Genomic_DNA"/>
</dbReference>
<organism evidence="3 4">
    <name type="scientific">Janthinobacterium fluminis</name>
    <dbReference type="NCBI Taxonomy" id="2987524"/>
    <lineage>
        <taxon>Bacteria</taxon>
        <taxon>Pseudomonadati</taxon>
        <taxon>Pseudomonadota</taxon>
        <taxon>Betaproteobacteria</taxon>
        <taxon>Burkholderiales</taxon>
        <taxon>Oxalobacteraceae</taxon>
        <taxon>Janthinobacterium</taxon>
    </lineage>
</organism>
<keyword evidence="1" id="KW-0472">Membrane</keyword>
<protein>
    <submittedName>
        <fullName evidence="3">VanZ family protein</fullName>
    </submittedName>
</protein>
<accession>A0ABT5JZK6</accession>
<feature type="transmembrane region" description="Helical" evidence="1">
    <location>
        <begin position="312"/>
        <end position="330"/>
    </location>
</feature>
<evidence type="ECO:0000256" key="1">
    <source>
        <dbReference type="SAM" id="Phobius"/>
    </source>
</evidence>
<feature type="transmembrane region" description="Helical" evidence="1">
    <location>
        <begin position="287"/>
        <end position="305"/>
    </location>
</feature>
<sequence length="377" mass="40759">MTESAAGPAASQPSPAARAALAAYLFLIVYASWFPFAGWHNSGLSPLTFLEHLDMPRYWTKFDVGINILGYIPFGALLVYSLYPRVRGVLAVLLASACGLLVSGLMEAVQSYLPSRVPSNLDLFTNAAGCCAGALLGALSARKLLDHSHLYRLRQRWFAQHGSQGLVLLGLWPLAQIYPQGYLFGLGQLLPILSEWLSSLLDSDIDLAAHLRPETMLTVEQYWLSETIITACGMTGAVLALLCMLRRSAPKAALALGLIAAAVLVKTLASALLFAPENAFVWVTPGAQGGFVIALIMLGGLVFAPAVAQRRVAAATLLLSLVIVNTTPLNPYFMATLQSWVQGKFLNFNGAAQFLSLLWPFFALWFLCLPSHKLNRP</sequence>
<evidence type="ECO:0000313" key="4">
    <source>
        <dbReference type="Proteomes" id="UP001221208"/>
    </source>
</evidence>
<reference evidence="3 4" key="1">
    <citation type="submission" date="2022-10" db="EMBL/GenBank/DDBJ databases">
        <title>Janthinobacterium sp. hw3 Genome sequencing.</title>
        <authorList>
            <person name="Park S."/>
        </authorList>
    </citation>
    <scope>NUCLEOTIDE SEQUENCE [LARGE SCALE GENOMIC DNA]</scope>
    <source>
        <strain evidence="4">hw3</strain>
    </source>
</reference>
<dbReference type="Pfam" id="PF04892">
    <property type="entry name" value="VanZ"/>
    <property type="match status" value="1"/>
</dbReference>
<evidence type="ECO:0000313" key="3">
    <source>
        <dbReference type="EMBL" id="MDC8758154.1"/>
    </source>
</evidence>
<evidence type="ECO:0000259" key="2">
    <source>
        <dbReference type="Pfam" id="PF04892"/>
    </source>
</evidence>
<comment type="caution">
    <text evidence="3">The sequence shown here is derived from an EMBL/GenBank/DDBJ whole genome shotgun (WGS) entry which is preliminary data.</text>
</comment>
<dbReference type="InterPro" id="IPR006976">
    <property type="entry name" value="VanZ-like"/>
</dbReference>
<proteinExistence type="predicted"/>
<keyword evidence="1" id="KW-1133">Transmembrane helix</keyword>
<feature type="transmembrane region" description="Helical" evidence="1">
    <location>
        <begin position="166"/>
        <end position="190"/>
    </location>
</feature>
<feature type="transmembrane region" description="Helical" evidence="1">
    <location>
        <begin position="64"/>
        <end position="83"/>
    </location>
</feature>
<dbReference type="RefSeq" id="WP_273670824.1">
    <property type="nucleotide sequence ID" value="NZ_JAQQXR010000003.1"/>
</dbReference>
<feature type="transmembrane region" description="Helical" evidence="1">
    <location>
        <begin position="90"/>
        <end position="112"/>
    </location>
</feature>
<feature type="transmembrane region" description="Helical" evidence="1">
    <location>
        <begin position="124"/>
        <end position="145"/>
    </location>
</feature>
<keyword evidence="4" id="KW-1185">Reference proteome</keyword>
<feature type="transmembrane region" description="Helical" evidence="1">
    <location>
        <begin position="252"/>
        <end position="275"/>
    </location>
</feature>
<feature type="transmembrane region" description="Helical" evidence="1">
    <location>
        <begin position="21"/>
        <end position="39"/>
    </location>
</feature>
<feature type="transmembrane region" description="Helical" evidence="1">
    <location>
        <begin position="350"/>
        <end position="369"/>
    </location>
</feature>